<keyword evidence="3" id="KW-1133">Transmembrane helix</keyword>
<keyword evidence="3" id="KW-0812">Transmembrane</keyword>
<evidence type="ECO:0000256" key="1">
    <source>
        <dbReference type="ARBA" id="ARBA00023157"/>
    </source>
</evidence>
<feature type="transmembrane region" description="Helical" evidence="3">
    <location>
        <begin position="377"/>
        <end position="401"/>
    </location>
</feature>
<evidence type="ECO:0008006" key="8">
    <source>
        <dbReference type="Google" id="ProtNLM"/>
    </source>
</evidence>
<keyword evidence="1 2" id="KW-1015">Disulfide bond</keyword>
<dbReference type="InterPro" id="IPR000859">
    <property type="entry name" value="CUB_dom"/>
</dbReference>
<accession>A0A1D1VM48</accession>
<organism evidence="6 7">
    <name type="scientific">Ramazzottius varieornatus</name>
    <name type="common">Water bear</name>
    <name type="synonym">Tardigrade</name>
    <dbReference type="NCBI Taxonomy" id="947166"/>
    <lineage>
        <taxon>Eukaryota</taxon>
        <taxon>Metazoa</taxon>
        <taxon>Ecdysozoa</taxon>
        <taxon>Tardigrada</taxon>
        <taxon>Eutardigrada</taxon>
        <taxon>Parachela</taxon>
        <taxon>Hypsibioidea</taxon>
        <taxon>Ramazzottiidae</taxon>
        <taxon>Ramazzottius</taxon>
    </lineage>
</organism>
<reference evidence="6 7" key="1">
    <citation type="journal article" date="2016" name="Nat. Commun.">
        <title>Extremotolerant tardigrade genome and improved radiotolerance of human cultured cells by tardigrade-unique protein.</title>
        <authorList>
            <person name="Hashimoto T."/>
            <person name="Horikawa D.D."/>
            <person name="Saito Y."/>
            <person name="Kuwahara H."/>
            <person name="Kozuka-Hata H."/>
            <person name="Shin-I T."/>
            <person name="Minakuchi Y."/>
            <person name="Ohishi K."/>
            <person name="Motoyama A."/>
            <person name="Aizu T."/>
            <person name="Enomoto A."/>
            <person name="Kondo K."/>
            <person name="Tanaka S."/>
            <person name="Hara Y."/>
            <person name="Koshikawa S."/>
            <person name="Sagara H."/>
            <person name="Miura T."/>
            <person name="Yokobori S."/>
            <person name="Miyagawa K."/>
            <person name="Suzuki Y."/>
            <person name="Kubo T."/>
            <person name="Oyama M."/>
            <person name="Kohara Y."/>
            <person name="Fujiyama A."/>
            <person name="Arakawa K."/>
            <person name="Katayama T."/>
            <person name="Toyoda A."/>
            <person name="Kunieda T."/>
        </authorList>
    </citation>
    <scope>NUCLEOTIDE SEQUENCE [LARGE SCALE GENOMIC DNA]</scope>
    <source>
        <strain evidence="6 7">YOKOZUNA-1</strain>
    </source>
</reference>
<keyword evidence="3" id="KW-0472">Membrane</keyword>
<dbReference type="PROSITE" id="PS50923">
    <property type="entry name" value="SUSHI"/>
    <property type="match status" value="1"/>
</dbReference>
<evidence type="ECO:0000259" key="4">
    <source>
        <dbReference type="PROSITE" id="PS01180"/>
    </source>
</evidence>
<dbReference type="SUPFAM" id="SSF49854">
    <property type="entry name" value="Spermadhesin, CUB domain"/>
    <property type="match status" value="1"/>
</dbReference>
<dbReference type="InterPro" id="IPR052129">
    <property type="entry name" value="Spermadhesin-Link_domain"/>
</dbReference>
<dbReference type="PROSITE" id="PS01180">
    <property type="entry name" value="CUB"/>
    <property type="match status" value="1"/>
</dbReference>
<dbReference type="STRING" id="947166.A0A1D1VM48"/>
<evidence type="ECO:0000313" key="6">
    <source>
        <dbReference type="EMBL" id="GAV02690.1"/>
    </source>
</evidence>
<keyword evidence="7" id="KW-1185">Reference proteome</keyword>
<evidence type="ECO:0000313" key="7">
    <source>
        <dbReference type="Proteomes" id="UP000186922"/>
    </source>
</evidence>
<feature type="disulfide bond" evidence="2">
    <location>
        <begin position="286"/>
        <end position="329"/>
    </location>
</feature>
<dbReference type="InterPro" id="IPR000436">
    <property type="entry name" value="Sushi_SCR_CCP_dom"/>
</dbReference>
<evidence type="ECO:0000259" key="5">
    <source>
        <dbReference type="PROSITE" id="PS50923"/>
    </source>
</evidence>
<dbReference type="Gene3D" id="2.60.120.740">
    <property type="match status" value="1"/>
</dbReference>
<dbReference type="OrthoDB" id="6431754at2759"/>
<feature type="domain" description="CUB" evidence="4">
    <location>
        <begin position="173"/>
        <end position="284"/>
    </location>
</feature>
<evidence type="ECO:0000256" key="3">
    <source>
        <dbReference type="SAM" id="Phobius"/>
    </source>
</evidence>
<comment type="caution">
    <text evidence="6">The sequence shown here is derived from an EMBL/GenBank/DDBJ whole genome shotgun (WGS) entry which is preliminary data.</text>
</comment>
<evidence type="ECO:0000256" key="2">
    <source>
        <dbReference type="PROSITE-ProRule" id="PRU00302"/>
    </source>
</evidence>
<dbReference type="SMART" id="SM00042">
    <property type="entry name" value="CUB"/>
    <property type="match status" value="1"/>
</dbReference>
<proteinExistence type="predicted"/>
<dbReference type="Gene3D" id="2.60.120.290">
    <property type="entry name" value="Spermadhesin, CUB domain"/>
    <property type="match status" value="1"/>
</dbReference>
<keyword evidence="2" id="KW-0768">Sushi</keyword>
<dbReference type="CDD" id="cd22823">
    <property type="entry name" value="Gal_Rha_Lectin"/>
    <property type="match status" value="1"/>
</dbReference>
<feature type="domain" description="Sushi" evidence="5">
    <location>
        <begin position="284"/>
        <end position="344"/>
    </location>
</feature>
<sequence length="453" mass="50589">MILRKLIWNVFLRTKHCDTICPLIFLILLLSRIIEAQIPWKEVRACRKTDGQLTVRCPTGHRIMIFAANYGNSSGYDCSERLTPVDHWQIHHEPLNATYSGSTTLPPSAALSRLPSYIRCDHDMTSVIKDLCSGREVCLVEIEEAIFRTPCDGNEALNVKYACIPGTQVISVCNRNLTSPEGHILSPGYPEYYPGPADCSWRISAEPGKNIVIMLNDLSLRPKSAKDSTCLDYVVIYEEDRQVIKTCHSYPFNLQVASNTARIALISTSHGWSSKGLWIFYRAVGCSRPQLPELVHLSSHNYTSAVLTCQEGTVFRAFDEPLAEMTLSCLDGKEWHRSVPACVNTTEWRKGALDDGLVQSRANIPIDMLNGANLTQIVIPSAVVGALLLILIAALGIVLTLRRHRRRGIYHTHEIEHLHVKEGPYIVRKAPRAQLDSATDLEGGGYPLTDLRH</sequence>
<dbReference type="EMBL" id="BDGG01000008">
    <property type="protein sequence ID" value="GAV02690.1"/>
    <property type="molecule type" value="Genomic_DNA"/>
</dbReference>
<dbReference type="Pfam" id="PF00431">
    <property type="entry name" value="CUB"/>
    <property type="match status" value="1"/>
</dbReference>
<dbReference type="InterPro" id="IPR043159">
    <property type="entry name" value="Lectin_gal-bd_sf"/>
</dbReference>
<dbReference type="PANTHER" id="PTHR46908:SF8">
    <property type="entry name" value="C-TYPE LECTIN DOMAIN-CONTAINING PROTEIN"/>
    <property type="match status" value="1"/>
</dbReference>
<dbReference type="InterPro" id="IPR035914">
    <property type="entry name" value="Sperma_CUB_dom_sf"/>
</dbReference>
<protein>
    <recommendedName>
        <fullName evidence="8">CUB domain-containing protein</fullName>
    </recommendedName>
</protein>
<dbReference type="Proteomes" id="UP000186922">
    <property type="component" value="Unassembled WGS sequence"/>
</dbReference>
<name>A0A1D1VM48_RAMVA</name>
<dbReference type="PANTHER" id="PTHR46908">
    <property type="entry name" value="CUBILIN-LIKE PROTEIN"/>
    <property type="match status" value="1"/>
</dbReference>
<dbReference type="CDD" id="cd00041">
    <property type="entry name" value="CUB"/>
    <property type="match status" value="1"/>
</dbReference>
<comment type="caution">
    <text evidence="2">Lacks conserved residue(s) required for the propagation of feature annotation.</text>
</comment>
<dbReference type="AlphaFoldDB" id="A0A1D1VM48"/>
<gene>
    <name evidence="6" type="primary">RvY_13225</name>
    <name evidence="6" type="synonym">RvY_13225.1</name>
    <name evidence="6" type="ORF">RvY_13225-1</name>
</gene>